<proteinExistence type="predicted"/>
<organism evidence="1">
    <name type="scientific">uncultured Caudovirales phage</name>
    <dbReference type="NCBI Taxonomy" id="2100421"/>
    <lineage>
        <taxon>Viruses</taxon>
        <taxon>Duplodnaviria</taxon>
        <taxon>Heunggongvirae</taxon>
        <taxon>Uroviricota</taxon>
        <taxon>Caudoviricetes</taxon>
        <taxon>Peduoviridae</taxon>
        <taxon>Maltschvirus</taxon>
        <taxon>Maltschvirus maltsch</taxon>
    </lineage>
</organism>
<dbReference type="EMBL" id="LR796710">
    <property type="protein sequence ID" value="CAB4161165.1"/>
    <property type="molecule type" value="Genomic_DNA"/>
</dbReference>
<evidence type="ECO:0000313" key="1">
    <source>
        <dbReference type="EMBL" id="CAB4161165.1"/>
    </source>
</evidence>
<reference evidence="1" key="1">
    <citation type="submission" date="2020-04" db="EMBL/GenBank/DDBJ databases">
        <authorList>
            <person name="Chiriac C."/>
            <person name="Salcher M."/>
            <person name="Ghai R."/>
            <person name="Kavagutti S V."/>
        </authorList>
    </citation>
    <scope>NUCLEOTIDE SEQUENCE</scope>
</reference>
<accession>A0A6J5NVP5</accession>
<sequence>MIWTKVSDYCIKSGDWTIAKYNVAGGVKYGLYRLNDLKGFYSTADEAKAQAK</sequence>
<protein>
    <submittedName>
        <fullName evidence="1">Uncharacterized protein</fullName>
    </submittedName>
</protein>
<name>A0A6J5NVP5_9CAUD</name>
<gene>
    <name evidence="1" type="ORF">UFOVP774_37</name>
</gene>